<gene>
    <name evidence="3" type="ORF">Ptr86124_001762</name>
    <name evidence="2" type="ORF">PtrM4_061850</name>
</gene>
<organism evidence="3 4">
    <name type="scientific">Pyrenophora tritici-repentis</name>
    <dbReference type="NCBI Taxonomy" id="45151"/>
    <lineage>
        <taxon>Eukaryota</taxon>
        <taxon>Fungi</taxon>
        <taxon>Dikarya</taxon>
        <taxon>Ascomycota</taxon>
        <taxon>Pezizomycotina</taxon>
        <taxon>Dothideomycetes</taxon>
        <taxon>Pleosporomycetidae</taxon>
        <taxon>Pleosporales</taxon>
        <taxon>Pleosporineae</taxon>
        <taxon>Pleosporaceae</taxon>
        <taxon>Pyrenophora</taxon>
    </lineage>
</organism>
<dbReference type="OMA" id="FHERYPC"/>
<dbReference type="AlphaFoldDB" id="A0A2W1GE09"/>
<feature type="region of interest" description="Disordered" evidence="1">
    <location>
        <begin position="259"/>
        <end position="287"/>
    </location>
</feature>
<reference evidence="3" key="3">
    <citation type="journal article" date="2022" name="bioRxiv">
        <title>A global pangenome for the wheat fungal pathogen Pyrenophora tritici-repentis and prediction of effector protein structural homology.</title>
        <authorList>
            <person name="Moolhuijzen P."/>
            <person name="See P.T."/>
            <person name="Shi G."/>
            <person name="Powell H.R."/>
            <person name="Cockram J."/>
            <person name="Jorgensen L.N."/>
            <person name="Benslimane H."/>
            <person name="Strelkov S.E."/>
            <person name="Turner J."/>
            <person name="Liu Z."/>
            <person name="Moffat C.S."/>
        </authorList>
    </citation>
    <scope>NUCLEOTIDE SEQUENCE</scope>
    <source>
        <strain evidence="3">86-124</strain>
    </source>
</reference>
<dbReference type="EMBL" id="NQIK02000002">
    <property type="protein sequence ID" value="KAF7574562.1"/>
    <property type="molecule type" value="Genomic_DNA"/>
</dbReference>
<protein>
    <submittedName>
        <fullName evidence="3">Uncharacterized protein</fullName>
    </submittedName>
</protein>
<reference evidence="4" key="4">
    <citation type="journal article" date="2022" name="Microb. Genom.">
        <title>A global pangenome for the wheat fungal pathogen Pyrenophora tritici-repentis and prediction of effector protein structural homology.</title>
        <authorList>
            <person name="Moolhuijzen P.M."/>
            <person name="See P.T."/>
            <person name="Shi G."/>
            <person name="Powell H.R."/>
            <person name="Cockram J."/>
            <person name="Jorgensen L.N."/>
            <person name="Benslimane H."/>
            <person name="Strelkov S.E."/>
            <person name="Turner J."/>
            <person name="Liu Z."/>
            <person name="Moffat C.S."/>
        </authorList>
    </citation>
    <scope>NUCLEOTIDE SEQUENCE [LARGE SCALE GENOMIC DNA]</scope>
</reference>
<comment type="caution">
    <text evidence="3">The sequence shown here is derived from an EMBL/GenBank/DDBJ whole genome shotgun (WGS) entry which is preliminary data.</text>
</comment>
<evidence type="ECO:0000256" key="1">
    <source>
        <dbReference type="SAM" id="MobiDB-lite"/>
    </source>
</evidence>
<name>A0A2W1GE09_9PLEO</name>
<dbReference type="Proteomes" id="UP000245464">
    <property type="component" value="Chromosome 2"/>
</dbReference>
<dbReference type="EMBL" id="NRDI02000002">
    <property type="protein sequence ID" value="KAI1518634.1"/>
    <property type="molecule type" value="Genomic_DNA"/>
</dbReference>
<evidence type="ECO:0000313" key="2">
    <source>
        <dbReference type="EMBL" id="KAF7574562.1"/>
    </source>
</evidence>
<reference evidence="2" key="1">
    <citation type="journal article" date="2018" name="BMC Genomics">
        <title>Comparative genomics of the wheat fungal pathogen Pyrenophora tritici-repentis reveals chromosomal variations and genome plasticity.</title>
        <authorList>
            <person name="Moolhuijzen P."/>
            <person name="See P.T."/>
            <person name="Hane J.K."/>
            <person name="Shi G."/>
            <person name="Liu Z."/>
            <person name="Oliver R.P."/>
            <person name="Moffat C.S."/>
        </authorList>
    </citation>
    <scope>NUCLEOTIDE SEQUENCE [LARGE SCALE GENOMIC DNA]</scope>
    <source>
        <strain evidence="2">M4</strain>
    </source>
</reference>
<dbReference type="Proteomes" id="UP000249757">
    <property type="component" value="Unassembled WGS sequence"/>
</dbReference>
<evidence type="ECO:0000313" key="3">
    <source>
        <dbReference type="EMBL" id="KAI1518634.1"/>
    </source>
</evidence>
<sequence>MPPIRAYHGAFSFTTSQLQENSKRVFPDYDAKDLKTWPFVTLAVVERYKEYNGVPDLPTGVAYERAVAKRYEEMYTAADRVEIASMNGSFYERYPFNYIENDNPKETVGMTMAEYCKYMEKAVAANKDELRYSEHKPSRKFGEETDQTSCTNSEYAREVARLQGELFDKGSQLVGAQDYLREHEATERLRRKAVKDKDYELRREVQRADAAVRECMVTTEQNIKLLRRIRDLEMSQRQSNDLGEYCRRLEVEVRDLRKRAAGKRGRDRRAESESDMGINGNNKKRRA</sequence>
<evidence type="ECO:0000313" key="4">
    <source>
        <dbReference type="Proteomes" id="UP000249757"/>
    </source>
</evidence>
<proteinExistence type="predicted"/>
<dbReference type="OrthoDB" id="3693536at2759"/>
<reference evidence="3" key="2">
    <citation type="submission" date="2021-05" db="EMBL/GenBank/DDBJ databases">
        <authorList>
            <person name="Moolhuijzen P.M."/>
            <person name="Moffat C.S."/>
        </authorList>
    </citation>
    <scope>NUCLEOTIDE SEQUENCE</scope>
    <source>
        <strain evidence="3">86-124</strain>
    </source>
</reference>
<accession>A0A2W1GE09</accession>
<keyword evidence="4" id="KW-1185">Reference proteome</keyword>